<gene>
    <name evidence="2" type="ORF">AB5S05_02895</name>
</gene>
<dbReference type="SUPFAM" id="SSF82866">
    <property type="entry name" value="Multidrug efflux transporter AcrB transmembrane domain"/>
    <property type="match status" value="2"/>
</dbReference>
<feature type="transmembrane region" description="Helical" evidence="1">
    <location>
        <begin position="460"/>
        <end position="482"/>
    </location>
</feature>
<feature type="transmembrane region" description="Helical" evidence="1">
    <location>
        <begin position="944"/>
        <end position="964"/>
    </location>
</feature>
<dbReference type="Gene3D" id="3.30.70.1430">
    <property type="entry name" value="Multidrug efflux transporter AcrB pore domain"/>
    <property type="match status" value="2"/>
</dbReference>
<dbReference type="Proteomes" id="UP001560296">
    <property type="component" value="Unassembled WGS sequence"/>
</dbReference>
<feature type="transmembrane region" description="Helical" evidence="1">
    <location>
        <begin position="892"/>
        <end position="915"/>
    </location>
</feature>
<dbReference type="InterPro" id="IPR001036">
    <property type="entry name" value="Acrflvin-R"/>
</dbReference>
<dbReference type="PANTHER" id="PTHR32063:SF0">
    <property type="entry name" value="SWARMING MOTILITY PROTEIN SWRC"/>
    <property type="match status" value="1"/>
</dbReference>
<dbReference type="Pfam" id="PF00873">
    <property type="entry name" value="ACR_tran"/>
    <property type="match status" value="1"/>
</dbReference>
<feature type="transmembrane region" description="Helical" evidence="1">
    <location>
        <begin position="383"/>
        <end position="407"/>
    </location>
</feature>
<feature type="transmembrane region" description="Helical" evidence="1">
    <location>
        <begin position="356"/>
        <end position="377"/>
    </location>
</feature>
<feature type="transmembrane region" description="Helical" evidence="1">
    <location>
        <begin position="838"/>
        <end position="858"/>
    </location>
</feature>
<keyword evidence="1" id="KW-0812">Transmembrane</keyword>
<name>A0ABV3YNV9_9PSED</name>
<evidence type="ECO:0000313" key="3">
    <source>
        <dbReference type="Proteomes" id="UP001560296"/>
    </source>
</evidence>
<feature type="transmembrane region" description="Helical" evidence="1">
    <location>
        <begin position="428"/>
        <end position="448"/>
    </location>
</feature>
<keyword evidence="1" id="KW-0472">Membrane</keyword>
<feature type="transmembrane region" description="Helical" evidence="1">
    <location>
        <begin position="865"/>
        <end position="886"/>
    </location>
</feature>
<evidence type="ECO:0000313" key="2">
    <source>
        <dbReference type="EMBL" id="MEX6500996.1"/>
    </source>
</evidence>
<evidence type="ECO:0000256" key="1">
    <source>
        <dbReference type="SAM" id="Phobius"/>
    </source>
</evidence>
<accession>A0ABV3YNV9</accession>
<dbReference type="Gene3D" id="3.30.70.1440">
    <property type="entry name" value="Multidrug efflux transporter AcrB pore domain"/>
    <property type="match status" value="1"/>
</dbReference>
<proteinExistence type="predicted"/>
<dbReference type="PRINTS" id="PR00702">
    <property type="entry name" value="ACRIFLAVINRP"/>
</dbReference>
<comment type="caution">
    <text evidence="2">The sequence shown here is derived from an EMBL/GenBank/DDBJ whole genome shotgun (WGS) entry which is preliminary data.</text>
</comment>
<dbReference type="InterPro" id="IPR027463">
    <property type="entry name" value="AcrB_DN_DC_subdom"/>
</dbReference>
<protein>
    <submittedName>
        <fullName evidence="2">Efflux RND transporter permease subunit</fullName>
    </submittedName>
</protein>
<sequence length="1050" mass="113389">MHALIAAALDRSRTSLLLLAFLIIGGLAAYVAIPKESNPDVSIPIIYVSVSLEGIAPEDAERLLVRPLEQELRSLEGIKEMRSMASEGHASVTLEFDAGFNAKQALADVREKVDTARSKLPDEADEPTVNEVNVALFPVLSVGLSGPIAETELVYVARRLKDHIEGIAEVLSVEVGGDREDLLEIVVDPQVLDSYGIDYTELFNLVSRNNRLVAAGSLDTGAGRLSMKVPGVIEDLEDMLSMPIKVVAGSVVTFADVATIHRTFKDPTGYARINGQPAIVLEVSKRSGANIIATIEQVKALLAQARPLLPEGLQVSYIMDQSQEVENMLGDLLNNVLTAIVLVLILVVASMGLRSALLVGLTIPGAFLTGILLIWMLGFTLNIVVLFSLILVAGMLVDGAIVVSELADRNLHQGQNARQAWANAATRMAWPVIASTATTLVVFLPLLFWPGVVGQFMKYLPATVILCLLASLAMALVFLPVLGAVSGGRPLPLPERPGRGARGYRRLLGKLLRRPGLTLLGMLALIALIYTGYGRFNHGVEFFPEVEPESAQIWLRARGDLSVQEKDALLQQVEQRLLGMSEVKALYARSLAQPDGQLGADVVGTLQFQFVDWHQRRPASRILADMQARTADIPGIVLEFRKQEEGPSGGKPVKLQISSLDPAKSAHWVEQLRATMQRLGGFKDIEDDRALPGIEWRLKVDREAAARFGADVLSVGNAVQMVTNGLKLATYRPEDASDEVDIRVRLPADWRSLDQLGRLTLSTPSGQVPLSNFVSLEPGPKVGTLRRVDGNRTITLQAELAEGARLDERLQALRKAMGELPEDVQLKFAGEDADQREAAVFLATAFGVAIFLMTLILVTQFNSLYQAMLVLSAIVLSTAGVLVGLLVTGQSFGIVMVGMGLIALAGIVVNNNIILIDTYNQLRRQGLAPREAALETGSLRLRPVLLTAVTTVLGLVPMVIGVNVDLLTPSLGIGAPSTQWWTQLSSTIAGGLVFATVLTLLLTPCLLVLGARFERRPEPLETFADDLLDLPEHLLATHPGKRKLGSTAEQ</sequence>
<dbReference type="EMBL" id="JBFTEG010000002">
    <property type="protein sequence ID" value="MEX6500996.1"/>
    <property type="molecule type" value="Genomic_DNA"/>
</dbReference>
<dbReference type="SUPFAM" id="SSF82693">
    <property type="entry name" value="Multidrug efflux transporter AcrB pore domain, PN1, PN2, PC1 and PC2 subdomains"/>
    <property type="match status" value="2"/>
</dbReference>
<dbReference type="Gene3D" id="3.30.70.1320">
    <property type="entry name" value="Multidrug efflux transporter AcrB pore domain like"/>
    <property type="match status" value="1"/>
</dbReference>
<feature type="transmembrane region" description="Helical" evidence="1">
    <location>
        <begin position="515"/>
        <end position="533"/>
    </location>
</feature>
<feature type="transmembrane region" description="Helical" evidence="1">
    <location>
        <begin position="332"/>
        <end position="349"/>
    </location>
</feature>
<dbReference type="Gene3D" id="1.20.1640.10">
    <property type="entry name" value="Multidrug efflux transporter AcrB transmembrane domain"/>
    <property type="match status" value="2"/>
</dbReference>
<reference evidence="2 3" key="1">
    <citation type="submission" date="2024-07" db="EMBL/GenBank/DDBJ databases">
        <authorList>
            <person name="Li M."/>
        </authorList>
    </citation>
    <scope>NUCLEOTIDE SEQUENCE [LARGE SCALE GENOMIC DNA]</scope>
    <source>
        <strain evidence="2 3">25A3E</strain>
    </source>
</reference>
<feature type="transmembrane region" description="Helical" evidence="1">
    <location>
        <begin position="984"/>
        <end position="1009"/>
    </location>
</feature>
<dbReference type="PANTHER" id="PTHR32063">
    <property type="match status" value="1"/>
</dbReference>
<dbReference type="SUPFAM" id="SSF82714">
    <property type="entry name" value="Multidrug efflux transporter AcrB TolC docking domain, DN and DC subdomains"/>
    <property type="match status" value="2"/>
</dbReference>
<organism evidence="2 3">
    <name type="scientific">Pseudomonas zhanjiangensis</name>
    <dbReference type="NCBI Taxonomy" id="3239015"/>
    <lineage>
        <taxon>Bacteria</taxon>
        <taxon>Pseudomonadati</taxon>
        <taxon>Pseudomonadota</taxon>
        <taxon>Gammaproteobacteria</taxon>
        <taxon>Pseudomonadales</taxon>
        <taxon>Pseudomonadaceae</taxon>
        <taxon>Pseudomonas</taxon>
    </lineage>
</organism>
<keyword evidence="3" id="KW-1185">Reference proteome</keyword>
<dbReference type="Gene3D" id="3.30.2090.10">
    <property type="entry name" value="Multidrug efflux transporter AcrB TolC docking domain, DN and DC subdomains"/>
    <property type="match status" value="2"/>
</dbReference>
<keyword evidence="1" id="KW-1133">Transmembrane helix</keyword>
<dbReference type="RefSeq" id="WP_369285929.1">
    <property type="nucleotide sequence ID" value="NZ_JBFTEG010000002.1"/>
</dbReference>